<feature type="domain" description="YtkA-like" evidence="3">
    <location>
        <begin position="161"/>
        <end position="239"/>
    </location>
</feature>
<evidence type="ECO:0000256" key="2">
    <source>
        <dbReference type="SAM" id="SignalP"/>
    </source>
</evidence>
<dbReference type="RefSeq" id="WP_311073798.1">
    <property type="nucleotide sequence ID" value="NZ_CP134494.1"/>
</dbReference>
<sequence length="256" mass="28691">MKKFLVLFITLFFMITGCSNSESGVNQEKEPELLEVDLIAPEDLLIGNEVVLAAEVTQGEEKVEDADEVKFEVRKVGDEDSEMIDATHQGKGIFEIKKTFKEDGEYMVTAHVTARSMHNMPSEKITVGNPAGTGSDTEHQHSESTDSHENGDTTEGNHHHGNVSIELDTNQDFKVNQKVNLSAQINNENQPLTDARVRFEIWYGEDSNHEFVDGTEMGNGVYIYEKVFPKTGTYHIKVHVEKGEIHDHKEEAITVS</sequence>
<gene>
    <name evidence="4" type="ORF">RH061_02855</name>
</gene>
<organism evidence="4 5">
    <name type="scientific">Mesobacillus jeotgali</name>
    <dbReference type="NCBI Taxonomy" id="129985"/>
    <lineage>
        <taxon>Bacteria</taxon>
        <taxon>Bacillati</taxon>
        <taxon>Bacillota</taxon>
        <taxon>Bacilli</taxon>
        <taxon>Bacillales</taxon>
        <taxon>Bacillaceae</taxon>
        <taxon>Mesobacillus</taxon>
    </lineage>
</organism>
<dbReference type="InterPro" id="IPR032693">
    <property type="entry name" value="YtkA-like_dom"/>
</dbReference>
<reference evidence="4 5" key="1">
    <citation type="submission" date="2023-09" db="EMBL/GenBank/DDBJ databases">
        <title>Microbial mechanism of fulvic acid promoting antimony reduction mineralization in rice fields.</title>
        <authorList>
            <person name="Chen G."/>
            <person name="Lan J."/>
        </authorList>
    </citation>
    <scope>NUCLEOTIDE SEQUENCE [LARGE SCALE GENOMIC DNA]</scope>
    <source>
        <strain evidence="4 5">PS1</strain>
    </source>
</reference>
<evidence type="ECO:0000256" key="1">
    <source>
        <dbReference type="SAM" id="MobiDB-lite"/>
    </source>
</evidence>
<dbReference type="PROSITE" id="PS51257">
    <property type="entry name" value="PROKAR_LIPOPROTEIN"/>
    <property type="match status" value="1"/>
</dbReference>
<dbReference type="EMBL" id="CP134494">
    <property type="protein sequence ID" value="WNF23469.1"/>
    <property type="molecule type" value="Genomic_DNA"/>
</dbReference>
<feature type="domain" description="YtkA-like" evidence="3">
    <location>
        <begin position="30"/>
        <end position="111"/>
    </location>
</feature>
<evidence type="ECO:0000313" key="4">
    <source>
        <dbReference type="EMBL" id="WNF23469.1"/>
    </source>
</evidence>
<feature type="compositionally biased region" description="Basic and acidic residues" evidence="1">
    <location>
        <begin position="136"/>
        <end position="158"/>
    </location>
</feature>
<protein>
    <submittedName>
        <fullName evidence="4">FixH family protein</fullName>
    </submittedName>
</protein>
<proteinExistence type="predicted"/>
<feature type="signal peptide" evidence="2">
    <location>
        <begin position="1"/>
        <end position="21"/>
    </location>
</feature>
<dbReference type="Pfam" id="PF13115">
    <property type="entry name" value="YtkA"/>
    <property type="match status" value="2"/>
</dbReference>
<accession>A0ABY9VHQ3</accession>
<feature type="region of interest" description="Disordered" evidence="1">
    <location>
        <begin position="119"/>
        <end position="163"/>
    </location>
</feature>
<dbReference type="Proteomes" id="UP001303324">
    <property type="component" value="Chromosome"/>
</dbReference>
<keyword evidence="5" id="KW-1185">Reference proteome</keyword>
<evidence type="ECO:0000259" key="3">
    <source>
        <dbReference type="Pfam" id="PF13115"/>
    </source>
</evidence>
<keyword evidence="2" id="KW-0732">Signal</keyword>
<name>A0ABY9VHQ3_9BACI</name>
<feature type="chain" id="PRO_5046566643" evidence="2">
    <location>
        <begin position="22"/>
        <end position="256"/>
    </location>
</feature>
<evidence type="ECO:0000313" key="5">
    <source>
        <dbReference type="Proteomes" id="UP001303324"/>
    </source>
</evidence>